<accession>A0A8S5VD90</accession>
<keyword evidence="1" id="KW-0812">Transmembrane</keyword>
<reference evidence="2" key="1">
    <citation type="journal article" date="2021" name="Proc. Natl. Acad. Sci. U.S.A.">
        <title>A Catalog of Tens of Thousands of Viruses from Human Metagenomes Reveals Hidden Associations with Chronic Diseases.</title>
        <authorList>
            <person name="Tisza M.J."/>
            <person name="Buck C.B."/>
        </authorList>
    </citation>
    <scope>NUCLEOTIDE SEQUENCE</scope>
    <source>
        <strain evidence="2">CtDXu9</strain>
    </source>
</reference>
<feature type="transmembrane region" description="Helical" evidence="1">
    <location>
        <begin position="61"/>
        <end position="79"/>
    </location>
</feature>
<organism evidence="2">
    <name type="scientific">Siphoviridae sp. ctDXu9</name>
    <dbReference type="NCBI Taxonomy" id="2825387"/>
    <lineage>
        <taxon>Viruses</taxon>
        <taxon>Duplodnaviria</taxon>
        <taxon>Heunggongvirae</taxon>
        <taxon>Uroviricota</taxon>
        <taxon>Caudoviricetes</taxon>
    </lineage>
</organism>
<sequence length="110" mass="13234">MDTIYGHFDDLQIEEYKEKLHKEMFWLLLYKDPKTKDEFKNVDFEKYFINLMKKIDGLNTLLFYPVEIVAIMSLLQAALNETRSDDFNYRSYRKLILDAHSLVDKINSRS</sequence>
<keyword evidence="1" id="KW-1133">Transmembrane helix</keyword>
<name>A0A8S5VD90_9CAUD</name>
<evidence type="ECO:0000256" key="1">
    <source>
        <dbReference type="SAM" id="Phobius"/>
    </source>
</evidence>
<protein>
    <submittedName>
        <fullName evidence="2">Uncharacterized protein</fullName>
    </submittedName>
</protein>
<dbReference type="EMBL" id="BK016244">
    <property type="protein sequence ID" value="DAG04646.1"/>
    <property type="molecule type" value="Genomic_DNA"/>
</dbReference>
<proteinExistence type="predicted"/>
<keyword evidence="1" id="KW-0472">Membrane</keyword>
<evidence type="ECO:0000313" key="2">
    <source>
        <dbReference type="EMBL" id="DAG04646.1"/>
    </source>
</evidence>